<dbReference type="PRINTS" id="PR00420">
    <property type="entry name" value="RNGMNOXGNASE"/>
</dbReference>
<evidence type="ECO:0000256" key="5">
    <source>
        <dbReference type="ARBA" id="ARBA00023033"/>
    </source>
</evidence>
<sequence length="409" mass="45191">MKIIVAGAGIGGLSAALALLRRGMDVVVLEQAAQLREVGAGLQLSANATRALFRLGLEDELMAMASEPKGKRIRLWNTGQSWRLFDFSAVSRERWGAPYITIHRADLHDVLAKAVQAAAPQALQLGRRVQESHQTESAVRVLTASGEVFEGDVLIASDGVHSSIRRQHFGADDPDYSGIVAWRGVIDAQRLPGHLREPYGCNWVGPGAHVVHYPLRGDTLINFVGCVESKGWEVESWSARGDRAECLRDFAGWHGDVQTLIHAIDVPYKWALMVREPMSSWVRGRIALLGDACHPTLPFLAQGAAMAIEDGYVLARCLAQPDADIHSRLALYESLRIERTTRVVRGSNENARRFHNPELAHAEGAQAYVDREWSESRVADRYEWLFQYDVDALPLQSRDGISALSRPAP</sequence>
<dbReference type="InterPro" id="IPR002938">
    <property type="entry name" value="FAD-bd"/>
</dbReference>
<dbReference type="GO" id="GO:0004497">
    <property type="term" value="F:monooxygenase activity"/>
    <property type="evidence" value="ECO:0007669"/>
    <property type="project" value="UniProtKB-KW"/>
</dbReference>
<feature type="domain" description="FAD-binding" evidence="6">
    <location>
        <begin position="2"/>
        <end position="345"/>
    </location>
</feature>
<evidence type="ECO:0000256" key="1">
    <source>
        <dbReference type="ARBA" id="ARBA00001974"/>
    </source>
</evidence>
<evidence type="ECO:0000256" key="4">
    <source>
        <dbReference type="ARBA" id="ARBA00023002"/>
    </source>
</evidence>
<dbReference type="PANTHER" id="PTHR13789">
    <property type="entry name" value="MONOOXYGENASE"/>
    <property type="match status" value="1"/>
</dbReference>
<keyword evidence="8" id="KW-1185">Reference proteome</keyword>
<protein>
    <submittedName>
        <fullName evidence="7">FAD-binding protein</fullName>
    </submittedName>
</protein>
<dbReference type="SUPFAM" id="SSF54373">
    <property type="entry name" value="FAD-linked reductases, C-terminal domain"/>
    <property type="match status" value="1"/>
</dbReference>
<evidence type="ECO:0000256" key="3">
    <source>
        <dbReference type="ARBA" id="ARBA00022827"/>
    </source>
</evidence>
<dbReference type="Proteomes" id="UP000298180">
    <property type="component" value="Unassembled WGS sequence"/>
</dbReference>
<reference evidence="7 8" key="1">
    <citation type="submission" date="2019-03" db="EMBL/GenBank/DDBJ databases">
        <title>Ramlibacter henchirensis DSM 14656, whole genome shotgun sequence.</title>
        <authorList>
            <person name="Zhang X."/>
            <person name="Feng G."/>
            <person name="Zhu H."/>
        </authorList>
    </citation>
    <scope>NUCLEOTIDE SEQUENCE [LARGE SCALE GENOMIC DNA]</scope>
    <source>
        <strain evidence="7 8">DSM 14656</strain>
    </source>
</reference>
<proteinExistence type="predicted"/>
<dbReference type="RefSeq" id="WP_135261757.1">
    <property type="nucleotide sequence ID" value="NZ_SMLM01000001.1"/>
</dbReference>
<dbReference type="AlphaFoldDB" id="A0A4Z0C6I1"/>
<accession>A0A4Z0C6I1</accession>
<organism evidence="7 8">
    <name type="scientific">Ramlibacter henchirensis</name>
    <dbReference type="NCBI Taxonomy" id="204072"/>
    <lineage>
        <taxon>Bacteria</taxon>
        <taxon>Pseudomonadati</taxon>
        <taxon>Pseudomonadota</taxon>
        <taxon>Betaproteobacteria</taxon>
        <taxon>Burkholderiales</taxon>
        <taxon>Comamonadaceae</taxon>
        <taxon>Ramlibacter</taxon>
    </lineage>
</organism>
<dbReference type="GO" id="GO:0071949">
    <property type="term" value="F:FAD binding"/>
    <property type="evidence" value="ECO:0007669"/>
    <property type="project" value="InterPro"/>
</dbReference>
<evidence type="ECO:0000259" key="6">
    <source>
        <dbReference type="Pfam" id="PF01494"/>
    </source>
</evidence>
<keyword evidence="4" id="KW-0560">Oxidoreductase</keyword>
<dbReference type="OrthoDB" id="9782160at2"/>
<dbReference type="SUPFAM" id="SSF51905">
    <property type="entry name" value="FAD/NAD(P)-binding domain"/>
    <property type="match status" value="1"/>
</dbReference>
<dbReference type="PANTHER" id="PTHR13789:SF318">
    <property type="entry name" value="GERANYLGERANYL DIPHOSPHATE REDUCTASE"/>
    <property type="match status" value="1"/>
</dbReference>
<keyword evidence="2" id="KW-0285">Flavoprotein</keyword>
<gene>
    <name evidence="7" type="ORF">EZ313_03155</name>
</gene>
<comment type="cofactor">
    <cofactor evidence="1">
        <name>FAD</name>
        <dbReference type="ChEBI" id="CHEBI:57692"/>
    </cofactor>
</comment>
<keyword evidence="3" id="KW-0274">FAD</keyword>
<dbReference type="EMBL" id="SMLM01000001">
    <property type="protein sequence ID" value="TFZ05675.1"/>
    <property type="molecule type" value="Genomic_DNA"/>
</dbReference>
<dbReference type="Gene3D" id="3.50.50.60">
    <property type="entry name" value="FAD/NAD(P)-binding domain"/>
    <property type="match status" value="1"/>
</dbReference>
<keyword evidence="5" id="KW-0503">Monooxygenase</keyword>
<dbReference type="InterPro" id="IPR050493">
    <property type="entry name" value="FAD-dep_Monooxygenase_BioMet"/>
</dbReference>
<dbReference type="Pfam" id="PF01494">
    <property type="entry name" value="FAD_binding_3"/>
    <property type="match status" value="1"/>
</dbReference>
<evidence type="ECO:0000256" key="2">
    <source>
        <dbReference type="ARBA" id="ARBA00022630"/>
    </source>
</evidence>
<comment type="caution">
    <text evidence="7">The sequence shown here is derived from an EMBL/GenBank/DDBJ whole genome shotgun (WGS) entry which is preliminary data.</text>
</comment>
<dbReference type="InterPro" id="IPR036188">
    <property type="entry name" value="FAD/NAD-bd_sf"/>
</dbReference>
<name>A0A4Z0C6I1_9BURK</name>
<evidence type="ECO:0000313" key="7">
    <source>
        <dbReference type="EMBL" id="TFZ05675.1"/>
    </source>
</evidence>
<evidence type="ECO:0000313" key="8">
    <source>
        <dbReference type="Proteomes" id="UP000298180"/>
    </source>
</evidence>